<accession>A0A0E2BRT7</accession>
<keyword evidence="2" id="KW-1185">Reference proteome</keyword>
<dbReference type="EMBL" id="AHON02000034">
    <property type="protein sequence ID" value="EKO34167.1"/>
    <property type="molecule type" value="Genomic_DNA"/>
</dbReference>
<evidence type="ECO:0000313" key="1">
    <source>
        <dbReference type="EMBL" id="EKO34167.1"/>
    </source>
</evidence>
<name>A0A0E2BRT7_9LEPT</name>
<dbReference type="Proteomes" id="UP000006329">
    <property type="component" value="Unassembled WGS sequence"/>
</dbReference>
<protein>
    <submittedName>
        <fullName evidence="1">Uncharacterized protein</fullName>
    </submittedName>
</protein>
<sequence>MVEPKELSFKREYSILLERLLFQKIENLKSFYGRKILLKSPWE</sequence>
<reference evidence="1" key="1">
    <citation type="submission" date="2012-10" db="EMBL/GenBank/DDBJ databases">
        <authorList>
            <person name="Harkins D.M."/>
            <person name="Durkin A.S."/>
            <person name="Brinkac L.M."/>
            <person name="Haft D.H."/>
            <person name="Selengut J.D."/>
            <person name="Sanka R."/>
            <person name="DePew J."/>
            <person name="Purushe J."/>
            <person name="Matthias M.A."/>
            <person name="Vinetz J.M."/>
            <person name="Sutton G.G."/>
            <person name="Nierman W.C."/>
            <person name="Fouts D.E."/>
        </authorList>
    </citation>
    <scope>NUCLEOTIDE SEQUENCE [LARGE SCALE GENOMIC DNA]</scope>
    <source>
        <strain evidence="1">MOR084</strain>
    </source>
</reference>
<evidence type="ECO:0000313" key="2">
    <source>
        <dbReference type="Proteomes" id="UP000006329"/>
    </source>
</evidence>
<comment type="caution">
    <text evidence="1">The sequence shown here is derived from an EMBL/GenBank/DDBJ whole genome shotgun (WGS) entry which is preliminary data.</text>
</comment>
<dbReference type="AlphaFoldDB" id="A0A0E2BRT7"/>
<proteinExistence type="predicted"/>
<organism evidence="1 2">
    <name type="scientific">Leptospira santarosai str. MOR084</name>
    <dbReference type="NCBI Taxonomy" id="1049984"/>
    <lineage>
        <taxon>Bacteria</taxon>
        <taxon>Pseudomonadati</taxon>
        <taxon>Spirochaetota</taxon>
        <taxon>Spirochaetia</taxon>
        <taxon>Leptospirales</taxon>
        <taxon>Leptospiraceae</taxon>
        <taxon>Leptospira</taxon>
    </lineage>
</organism>
<gene>
    <name evidence="1" type="ORF">LEP1GSC179_2424</name>
</gene>